<feature type="region of interest" description="Disordered" evidence="1">
    <location>
        <begin position="1"/>
        <end position="27"/>
    </location>
</feature>
<proteinExistence type="predicted"/>
<evidence type="ECO:0000256" key="1">
    <source>
        <dbReference type="SAM" id="MobiDB-lite"/>
    </source>
</evidence>
<sequence length="467" mass="52779">MPHVAPAPPPLRRDRTQPLTQPPDDLKEQAQYAFGVGLRSLRTYRDRDRERVGAQEVHTRCQIAFVLATSPGYGFNDDDRASSASAARMRTQALTLQKKFMPSCLSGYHEGGLRVAVSGNLRKDGRITAARCYTARLPLQLFSGSTIVGDIRYIAALWMYRIKSERHSSVARQDNFVREYQNSRESPDDCNRMNGEQQHLLHAHTVHACLFSLLRPDISKLSPQYLRSPHGSHHKTISEIVIADHNGVVDNAALGASWLVVDEVLDEAAVRLDARRCLAGTKRSRQWRTSRYTELAWASMPGQLRSFSLPLTSAAEDLASVSSKRNIHERCQLCPAQGVLVARVLVRRDGLVVPHLVQPPRERWRDVLVTARQHRHEVSRYCIRQRRCCPARALTRCPLQKVWEGEVLVGTSWHGAWRSLAWNSMGMPESVNRSPPCVVKMGRHAQAVVFRPSSFKLQAFRPELDEL</sequence>
<name>A0AAD4LPS2_9AGAM</name>
<accession>A0AAD4LPS2</accession>
<evidence type="ECO:0000313" key="2">
    <source>
        <dbReference type="EMBL" id="KAH8995957.1"/>
    </source>
</evidence>
<keyword evidence="3" id="KW-1185">Reference proteome</keyword>
<feature type="compositionally biased region" description="Pro residues" evidence="1">
    <location>
        <begin position="1"/>
        <end position="10"/>
    </location>
</feature>
<gene>
    <name evidence="2" type="ORF">EDB92DRAFT_1814423</name>
</gene>
<dbReference type="EMBL" id="JAKELL010000010">
    <property type="protein sequence ID" value="KAH8995957.1"/>
    <property type="molecule type" value="Genomic_DNA"/>
</dbReference>
<evidence type="ECO:0000313" key="3">
    <source>
        <dbReference type="Proteomes" id="UP001201163"/>
    </source>
</evidence>
<dbReference type="AlphaFoldDB" id="A0AAD4LPS2"/>
<organism evidence="2 3">
    <name type="scientific">Lactarius akahatsu</name>
    <dbReference type="NCBI Taxonomy" id="416441"/>
    <lineage>
        <taxon>Eukaryota</taxon>
        <taxon>Fungi</taxon>
        <taxon>Dikarya</taxon>
        <taxon>Basidiomycota</taxon>
        <taxon>Agaricomycotina</taxon>
        <taxon>Agaricomycetes</taxon>
        <taxon>Russulales</taxon>
        <taxon>Russulaceae</taxon>
        <taxon>Lactarius</taxon>
    </lineage>
</organism>
<comment type="caution">
    <text evidence="2">The sequence shown here is derived from an EMBL/GenBank/DDBJ whole genome shotgun (WGS) entry which is preliminary data.</text>
</comment>
<reference evidence="2" key="1">
    <citation type="submission" date="2022-01" db="EMBL/GenBank/DDBJ databases">
        <title>Comparative genomics reveals a dynamic genome evolution in the ectomycorrhizal milk-cap (Lactarius) mushrooms.</title>
        <authorList>
            <consortium name="DOE Joint Genome Institute"/>
            <person name="Lebreton A."/>
            <person name="Tang N."/>
            <person name="Kuo A."/>
            <person name="LaButti K."/>
            <person name="Drula E."/>
            <person name="Barry K."/>
            <person name="Clum A."/>
            <person name="Lipzen A."/>
            <person name="Mousain D."/>
            <person name="Ng V."/>
            <person name="Wang R."/>
            <person name="Wang X."/>
            <person name="Dai Y."/>
            <person name="Henrissat B."/>
            <person name="Grigoriev I.V."/>
            <person name="Guerin-Laguette A."/>
            <person name="Yu F."/>
            <person name="Martin F.M."/>
        </authorList>
    </citation>
    <scope>NUCLEOTIDE SEQUENCE</scope>
    <source>
        <strain evidence="2">QP</strain>
    </source>
</reference>
<protein>
    <submittedName>
        <fullName evidence="2">Uncharacterized protein</fullName>
    </submittedName>
</protein>
<dbReference type="Proteomes" id="UP001201163">
    <property type="component" value="Unassembled WGS sequence"/>
</dbReference>